<name>A0A1I0SDX2_9BACT</name>
<evidence type="ECO:0000256" key="2">
    <source>
        <dbReference type="SAM" id="SignalP"/>
    </source>
</evidence>
<sequence>MKNRFYILFVLIGLLGTLTVSNADAQRVSAGRGGGGHFGGGGGFHSGGGRVYTAPRMSSPRVVAPVNRGYYYHGGGRAYYGRSWYRPYYRPYYNPFYPRLGIYVSSLPFGYFSLGAAFGPMYYFGGSYYQATGDDRGYKVVEAPNGAAVPDLPDGAQEITVDGNTYYELNGTYYQETMTDNGRRYVVVGKNGKIGDKTVTITDDQNNNSNNNPDNGAGNDNALLSQLPDNCRTVNINGQQLFLSPDGMYYQSVLNSDNTIAGYKVVGKMDADK</sequence>
<dbReference type="EMBL" id="FOJG01000002">
    <property type="protein sequence ID" value="SEW56255.1"/>
    <property type="molecule type" value="Genomic_DNA"/>
</dbReference>
<organism evidence="3 4">
    <name type="scientific">Chitinophaga arvensicola</name>
    <dbReference type="NCBI Taxonomy" id="29529"/>
    <lineage>
        <taxon>Bacteria</taxon>
        <taxon>Pseudomonadati</taxon>
        <taxon>Bacteroidota</taxon>
        <taxon>Chitinophagia</taxon>
        <taxon>Chitinophagales</taxon>
        <taxon>Chitinophagaceae</taxon>
        <taxon>Chitinophaga</taxon>
    </lineage>
</organism>
<dbReference type="AlphaFoldDB" id="A0A1I0SDX2"/>
<evidence type="ECO:0000256" key="1">
    <source>
        <dbReference type="SAM" id="MobiDB-lite"/>
    </source>
</evidence>
<gene>
    <name evidence="3" type="ORF">SAMN04488122_6610</name>
</gene>
<keyword evidence="2" id="KW-0732">Signal</keyword>
<feature type="signal peptide" evidence="2">
    <location>
        <begin position="1"/>
        <end position="25"/>
    </location>
</feature>
<dbReference type="Proteomes" id="UP000199310">
    <property type="component" value="Unassembled WGS sequence"/>
</dbReference>
<feature type="chain" id="PRO_5011554751" evidence="2">
    <location>
        <begin position="26"/>
        <end position="273"/>
    </location>
</feature>
<dbReference type="OrthoDB" id="660033at2"/>
<protein>
    <submittedName>
        <fullName evidence="3">Uncharacterized protein</fullName>
    </submittedName>
</protein>
<dbReference type="InterPro" id="IPR045398">
    <property type="entry name" value="DUF6515"/>
</dbReference>
<feature type="compositionally biased region" description="Low complexity" evidence="1">
    <location>
        <begin position="203"/>
        <end position="221"/>
    </location>
</feature>
<dbReference type="STRING" id="29529.SAMN04488122_6610"/>
<dbReference type="RefSeq" id="WP_089903646.1">
    <property type="nucleotide sequence ID" value="NZ_FOJG01000002.1"/>
</dbReference>
<dbReference type="Pfam" id="PF20125">
    <property type="entry name" value="DUF6515"/>
    <property type="match status" value="1"/>
</dbReference>
<reference evidence="4" key="1">
    <citation type="submission" date="2016-10" db="EMBL/GenBank/DDBJ databases">
        <authorList>
            <person name="Varghese N."/>
            <person name="Submissions S."/>
        </authorList>
    </citation>
    <scope>NUCLEOTIDE SEQUENCE [LARGE SCALE GENOMIC DNA]</scope>
    <source>
        <strain evidence="4">DSM 3695</strain>
    </source>
</reference>
<accession>A0A1I0SDX2</accession>
<evidence type="ECO:0000313" key="4">
    <source>
        <dbReference type="Proteomes" id="UP000199310"/>
    </source>
</evidence>
<keyword evidence="4" id="KW-1185">Reference proteome</keyword>
<feature type="region of interest" description="Disordered" evidence="1">
    <location>
        <begin position="200"/>
        <end position="224"/>
    </location>
</feature>
<evidence type="ECO:0000313" key="3">
    <source>
        <dbReference type="EMBL" id="SEW56255.1"/>
    </source>
</evidence>
<proteinExistence type="predicted"/>